<reference evidence="1 2" key="1">
    <citation type="journal article" date="2018" name="Syst. Appl. Microbiol.">
        <title>Flavobacterium circumlabens sp. nov. and Flavobacterium cupreum sp. nov., two psychrotrophic species isolated from Antarctic environmental samples.</title>
        <authorList>
            <person name="Kralova S."/>
            <person name="Busse H.J."/>
            <person name="Svec P."/>
            <person name="Maslanova I."/>
            <person name="Stankova E."/>
            <person name="Bartak M."/>
            <person name="Sedlacek I."/>
        </authorList>
    </citation>
    <scope>NUCLEOTIDE SEQUENCE [LARGE SCALE GENOMIC DNA]</scope>
    <source>
        <strain evidence="1 2">CCM 8828</strain>
    </source>
</reference>
<dbReference type="EMBL" id="QWDN01000701">
    <property type="protein sequence ID" value="TEB40974.1"/>
    <property type="molecule type" value="Genomic_DNA"/>
</dbReference>
<accession>A0A4Y7U3Y4</accession>
<proteinExistence type="predicted"/>
<dbReference type="Proteomes" id="UP000298340">
    <property type="component" value="Unassembled WGS sequence"/>
</dbReference>
<organism evidence="1 2">
    <name type="scientific">Flavobacterium circumlabens</name>
    <dbReference type="NCBI Taxonomy" id="2133765"/>
    <lineage>
        <taxon>Bacteria</taxon>
        <taxon>Pseudomonadati</taxon>
        <taxon>Bacteroidota</taxon>
        <taxon>Flavobacteriia</taxon>
        <taxon>Flavobacteriales</taxon>
        <taxon>Flavobacteriaceae</taxon>
        <taxon>Flavobacterium</taxon>
    </lineage>
</organism>
<gene>
    <name evidence="1" type="ORF">D0809_27885</name>
</gene>
<dbReference type="GO" id="GO:0016740">
    <property type="term" value="F:transferase activity"/>
    <property type="evidence" value="ECO:0007669"/>
    <property type="project" value="UniProtKB-KW"/>
</dbReference>
<protein>
    <submittedName>
        <fullName evidence="1">N-acetyltransferase</fullName>
    </submittedName>
</protein>
<sequence>IEKKFRLMPISPKIALFIKKNPKYKELLPPGIRI</sequence>
<name>A0A4Y7U3Y4_9FLAO</name>
<feature type="non-terminal residue" evidence="1">
    <location>
        <position position="1"/>
    </location>
</feature>
<keyword evidence="1" id="KW-0808">Transferase</keyword>
<evidence type="ECO:0000313" key="1">
    <source>
        <dbReference type="EMBL" id="TEB40974.1"/>
    </source>
</evidence>
<comment type="caution">
    <text evidence="1">The sequence shown here is derived from an EMBL/GenBank/DDBJ whole genome shotgun (WGS) entry which is preliminary data.</text>
</comment>
<dbReference type="AlphaFoldDB" id="A0A4Y7U3Y4"/>
<evidence type="ECO:0000313" key="2">
    <source>
        <dbReference type="Proteomes" id="UP000298340"/>
    </source>
</evidence>